<dbReference type="Pfam" id="PF03881">
    <property type="entry name" value="Fructosamin_kin"/>
    <property type="match status" value="1"/>
</dbReference>
<accession>A0ABU8RHW3</accession>
<dbReference type="Gene3D" id="1.10.510.10">
    <property type="entry name" value="Transferase(Phosphotransferase) domain 1"/>
    <property type="match status" value="1"/>
</dbReference>
<dbReference type="InterPro" id="IPR016477">
    <property type="entry name" value="Fructo-/Ketosamine-3-kinase"/>
</dbReference>
<protein>
    <submittedName>
        <fullName evidence="2">Fructosamine kinase family protein</fullName>
    </submittedName>
</protein>
<gene>
    <name evidence="2" type="ORF">WDZ17_04730</name>
</gene>
<dbReference type="GO" id="GO:0016301">
    <property type="term" value="F:kinase activity"/>
    <property type="evidence" value="ECO:0007669"/>
    <property type="project" value="UniProtKB-KW"/>
</dbReference>
<sequence length="290" mass="30718">MSSPRSSDLPASLGDVVERRRLGGGDVGCSERVRLADGRLLFVKRYEREHGEEMVAAEAAGLRWLAEAPGGPPVPEVVAAQGRVLALAWVDVEGSGAADDPGLEQLGRELAALHDAGADAFGTVPEGASPHLGSLRVPVEPTSSWPDLWAHQRVAPLARTALDRGRLDPRDLAAVERVTRRAAELMGPPEPPARCHGDLWWGNVVRDASGRRWLVDPSALGGHREADLALLDLFGGVPDRLLGAYAEVHPLADGWRERVGLHQLVPLLAHAAMFGGPYGPAAGRAARAAA</sequence>
<dbReference type="InterPro" id="IPR011009">
    <property type="entry name" value="Kinase-like_dom_sf"/>
</dbReference>
<evidence type="ECO:0000313" key="2">
    <source>
        <dbReference type="EMBL" id="MEJ5944596.1"/>
    </source>
</evidence>
<dbReference type="PANTHER" id="PTHR12149">
    <property type="entry name" value="FRUCTOSAMINE 3 KINASE-RELATED PROTEIN"/>
    <property type="match status" value="1"/>
</dbReference>
<keyword evidence="3" id="KW-1185">Reference proteome</keyword>
<keyword evidence="1" id="KW-0808">Transferase</keyword>
<dbReference type="PANTHER" id="PTHR12149:SF8">
    <property type="entry name" value="PROTEIN-RIBULOSAMINE 3-KINASE"/>
    <property type="match status" value="1"/>
</dbReference>
<evidence type="ECO:0000313" key="3">
    <source>
        <dbReference type="Proteomes" id="UP001387100"/>
    </source>
</evidence>
<organism evidence="2 3">
    <name type="scientific">Pseudokineococcus basanitobsidens</name>
    <dbReference type="NCBI Taxonomy" id="1926649"/>
    <lineage>
        <taxon>Bacteria</taxon>
        <taxon>Bacillati</taxon>
        <taxon>Actinomycetota</taxon>
        <taxon>Actinomycetes</taxon>
        <taxon>Kineosporiales</taxon>
        <taxon>Kineosporiaceae</taxon>
        <taxon>Pseudokineococcus</taxon>
    </lineage>
</organism>
<evidence type="ECO:0000256" key="1">
    <source>
        <dbReference type="PIRNR" id="PIRNR006221"/>
    </source>
</evidence>
<dbReference type="Gene3D" id="1.20.1270.240">
    <property type="match status" value="1"/>
</dbReference>
<keyword evidence="1 2" id="KW-0418">Kinase</keyword>
<dbReference type="EMBL" id="JBBIAA010000003">
    <property type="protein sequence ID" value="MEJ5944596.1"/>
    <property type="molecule type" value="Genomic_DNA"/>
</dbReference>
<reference evidence="2 3" key="1">
    <citation type="journal article" date="2017" name="Int. J. Syst. Evol. Microbiol.">
        <title>Pseudokineococcus basanitobsidens sp. nov., isolated from volcanic rock.</title>
        <authorList>
            <person name="Lee D.W."/>
            <person name="Park M.Y."/>
            <person name="Kim J.J."/>
            <person name="Kim B.S."/>
        </authorList>
    </citation>
    <scope>NUCLEOTIDE SEQUENCE [LARGE SCALE GENOMIC DNA]</scope>
    <source>
        <strain evidence="2 3">DSM 103726</strain>
    </source>
</reference>
<dbReference type="RefSeq" id="WP_339573981.1">
    <property type="nucleotide sequence ID" value="NZ_JBBIAA010000003.1"/>
</dbReference>
<proteinExistence type="inferred from homology"/>
<comment type="similarity">
    <text evidence="1">Belongs to the fructosamine kinase family.</text>
</comment>
<dbReference type="Gene3D" id="3.30.200.20">
    <property type="entry name" value="Phosphorylase Kinase, domain 1"/>
    <property type="match status" value="1"/>
</dbReference>
<comment type="caution">
    <text evidence="2">The sequence shown here is derived from an EMBL/GenBank/DDBJ whole genome shotgun (WGS) entry which is preliminary data.</text>
</comment>
<dbReference type="SUPFAM" id="SSF56112">
    <property type="entry name" value="Protein kinase-like (PK-like)"/>
    <property type="match status" value="1"/>
</dbReference>
<dbReference type="Proteomes" id="UP001387100">
    <property type="component" value="Unassembled WGS sequence"/>
</dbReference>
<dbReference type="PIRSF" id="PIRSF006221">
    <property type="entry name" value="Ketosamine-3-kinase"/>
    <property type="match status" value="1"/>
</dbReference>
<name>A0ABU8RHW3_9ACTN</name>